<dbReference type="PANTHER" id="PTHR33988">
    <property type="entry name" value="ENDORIBONUCLEASE MAZF-RELATED"/>
    <property type="match status" value="1"/>
</dbReference>
<evidence type="ECO:0000313" key="5">
    <source>
        <dbReference type="Proteomes" id="UP000271624"/>
    </source>
</evidence>
<comment type="similarity">
    <text evidence="1 3">Belongs to the PemK/MazF family.</text>
</comment>
<dbReference type="InterPro" id="IPR011067">
    <property type="entry name" value="Plasmid_toxin/cell-grow_inhib"/>
</dbReference>
<evidence type="ECO:0000256" key="2">
    <source>
        <dbReference type="ARBA" id="ARBA00022649"/>
    </source>
</evidence>
<dbReference type="GO" id="GO:0016787">
    <property type="term" value="F:hydrolase activity"/>
    <property type="evidence" value="ECO:0007669"/>
    <property type="project" value="UniProtKB-KW"/>
</dbReference>
<evidence type="ECO:0000256" key="1">
    <source>
        <dbReference type="ARBA" id="ARBA00007521"/>
    </source>
</evidence>
<dbReference type="AlphaFoldDB" id="A0A3S1CQ83"/>
<dbReference type="EC" id="3.1.-.-" evidence="3"/>
<sequence length="117" mass="12904">MDWQMKRGDIFYADLSPVVGSEMGKRRPVLIVSNNANNRTSTTVTILPLTSNVTRVYPFEVLIMPEDSNLSRPSKAQAQQVRTISKERLTSDVVGSLSEELMSSIDAALKLHLGLGL</sequence>
<comment type="caution">
    <text evidence="4">The sequence shown here is derived from an EMBL/GenBank/DDBJ whole genome shotgun (WGS) entry which is preliminary data.</text>
</comment>
<keyword evidence="3" id="KW-0255">Endonuclease</keyword>
<dbReference type="GO" id="GO:0006402">
    <property type="term" value="P:mRNA catabolic process"/>
    <property type="evidence" value="ECO:0007669"/>
    <property type="project" value="TreeGrafter"/>
</dbReference>
<dbReference type="GO" id="GO:0004521">
    <property type="term" value="F:RNA endonuclease activity"/>
    <property type="evidence" value="ECO:0007669"/>
    <property type="project" value="TreeGrafter"/>
</dbReference>
<dbReference type="Gene3D" id="2.30.30.110">
    <property type="match status" value="1"/>
</dbReference>
<gene>
    <name evidence="4" type="primary">mazF9</name>
    <name evidence="4" type="ORF">DSM106972_015320</name>
</gene>
<evidence type="ECO:0000313" key="4">
    <source>
        <dbReference type="EMBL" id="RUT08364.1"/>
    </source>
</evidence>
<reference evidence="4" key="1">
    <citation type="submission" date="2018-12" db="EMBL/GenBank/DDBJ databases">
        <authorList>
            <person name="Will S."/>
            <person name="Neumann-Schaal M."/>
            <person name="Henke P."/>
        </authorList>
    </citation>
    <scope>NUCLEOTIDE SEQUENCE</scope>
    <source>
        <strain evidence="4">PCC 7102</strain>
    </source>
</reference>
<keyword evidence="3" id="KW-0378">Hydrolase</keyword>
<keyword evidence="5" id="KW-1185">Reference proteome</keyword>
<keyword evidence="3" id="KW-0540">Nuclease</keyword>
<accession>A0A3S1CQ83</accession>
<dbReference type="InterPro" id="IPR003477">
    <property type="entry name" value="PemK-like"/>
</dbReference>
<dbReference type="Pfam" id="PF02452">
    <property type="entry name" value="PemK_toxin"/>
    <property type="match status" value="1"/>
</dbReference>
<dbReference type="GO" id="GO:0003677">
    <property type="term" value="F:DNA binding"/>
    <property type="evidence" value="ECO:0007669"/>
    <property type="project" value="InterPro"/>
</dbReference>
<evidence type="ECO:0000256" key="3">
    <source>
        <dbReference type="PIRNR" id="PIRNR033490"/>
    </source>
</evidence>
<dbReference type="GO" id="GO:0016075">
    <property type="term" value="P:rRNA catabolic process"/>
    <property type="evidence" value="ECO:0007669"/>
    <property type="project" value="TreeGrafter"/>
</dbReference>
<proteinExistence type="inferred from homology"/>
<dbReference type="PIRSF" id="PIRSF033490">
    <property type="entry name" value="MazF"/>
    <property type="match status" value="1"/>
</dbReference>
<name>A0A3S1CQ83_9CYAN</name>
<reference evidence="4" key="2">
    <citation type="journal article" date="2019" name="Genome Biol. Evol.">
        <title>Day and night: Metabolic profiles and evolutionary relationships of six axenic non-marine cyanobacteria.</title>
        <authorList>
            <person name="Will S.E."/>
            <person name="Henke P."/>
            <person name="Boedeker C."/>
            <person name="Huang S."/>
            <person name="Brinkmann H."/>
            <person name="Rohde M."/>
            <person name="Jarek M."/>
            <person name="Friedl T."/>
            <person name="Seufert S."/>
            <person name="Schumacher M."/>
            <person name="Overmann J."/>
            <person name="Neumann-Schaal M."/>
            <person name="Petersen J."/>
        </authorList>
    </citation>
    <scope>NUCLEOTIDE SEQUENCE [LARGE SCALE GENOMIC DNA]</scope>
    <source>
        <strain evidence="4">PCC 7102</strain>
    </source>
</reference>
<comment type="function">
    <text evidence="3">Toxic component of a type II toxin-antitoxin (TA) system.</text>
</comment>
<dbReference type="Proteomes" id="UP000271624">
    <property type="component" value="Unassembled WGS sequence"/>
</dbReference>
<dbReference type="EMBL" id="RSCL01000003">
    <property type="protein sequence ID" value="RUT08364.1"/>
    <property type="molecule type" value="Genomic_DNA"/>
</dbReference>
<keyword evidence="2" id="KW-1277">Toxin-antitoxin system</keyword>
<protein>
    <recommendedName>
        <fullName evidence="3">mRNA interferase</fullName>
        <ecNumber evidence="3">3.1.-.-</ecNumber>
    </recommendedName>
</protein>
<organism evidence="4 5">
    <name type="scientific">Dulcicalothrix desertica PCC 7102</name>
    <dbReference type="NCBI Taxonomy" id="232991"/>
    <lineage>
        <taxon>Bacteria</taxon>
        <taxon>Bacillati</taxon>
        <taxon>Cyanobacteriota</taxon>
        <taxon>Cyanophyceae</taxon>
        <taxon>Nostocales</taxon>
        <taxon>Calotrichaceae</taxon>
        <taxon>Dulcicalothrix</taxon>
    </lineage>
</organism>
<dbReference type="SUPFAM" id="SSF50118">
    <property type="entry name" value="Cell growth inhibitor/plasmid maintenance toxic component"/>
    <property type="match status" value="1"/>
</dbReference>